<evidence type="ECO:0000256" key="5">
    <source>
        <dbReference type="ARBA" id="ARBA00023212"/>
    </source>
</evidence>
<organism evidence="8 9">
    <name type="scientific">Edaphochlamys debaryana</name>
    <dbReference type="NCBI Taxonomy" id="47281"/>
    <lineage>
        <taxon>Eukaryota</taxon>
        <taxon>Viridiplantae</taxon>
        <taxon>Chlorophyta</taxon>
        <taxon>core chlorophytes</taxon>
        <taxon>Chlorophyceae</taxon>
        <taxon>CS clade</taxon>
        <taxon>Chlamydomonadales</taxon>
        <taxon>Chlamydomonadales incertae sedis</taxon>
        <taxon>Edaphochlamys</taxon>
    </lineage>
</organism>
<feature type="compositionally biased region" description="Basic and acidic residues" evidence="7">
    <location>
        <begin position="235"/>
        <end position="256"/>
    </location>
</feature>
<evidence type="ECO:0000256" key="1">
    <source>
        <dbReference type="ARBA" id="ARBA00004245"/>
    </source>
</evidence>
<keyword evidence="5" id="KW-0206">Cytoskeleton</keyword>
<feature type="compositionally biased region" description="Low complexity" evidence="7">
    <location>
        <begin position="54"/>
        <end position="63"/>
    </location>
</feature>
<evidence type="ECO:0000256" key="7">
    <source>
        <dbReference type="SAM" id="MobiDB-lite"/>
    </source>
</evidence>
<dbReference type="AlphaFoldDB" id="A0A835Y212"/>
<feature type="region of interest" description="Disordered" evidence="7">
    <location>
        <begin position="317"/>
        <end position="343"/>
    </location>
</feature>
<accession>A0A835Y212</accession>
<dbReference type="PANTHER" id="PTHR46321">
    <property type="entry name" value="KIF1-BINDING PROTEIN"/>
    <property type="match status" value="1"/>
</dbReference>
<evidence type="ECO:0000256" key="4">
    <source>
        <dbReference type="ARBA" id="ARBA00022490"/>
    </source>
</evidence>
<comment type="subcellular location">
    <subcellularLocation>
        <location evidence="1">Cytoplasm</location>
        <location evidence="1">Cytoskeleton</location>
    </subcellularLocation>
</comment>
<keyword evidence="9" id="KW-1185">Reference proteome</keyword>
<name>A0A835Y212_9CHLO</name>
<feature type="region of interest" description="Disordered" evidence="7">
    <location>
        <begin position="235"/>
        <end position="282"/>
    </location>
</feature>
<dbReference type="Proteomes" id="UP000612055">
    <property type="component" value="Unassembled WGS sequence"/>
</dbReference>
<feature type="compositionally biased region" description="Low complexity" evidence="7">
    <location>
        <begin position="257"/>
        <end position="282"/>
    </location>
</feature>
<evidence type="ECO:0000256" key="6">
    <source>
        <dbReference type="PROSITE-ProRule" id="PRU00339"/>
    </source>
</evidence>
<evidence type="ECO:0000256" key="3">
    <source>
        <dbReference type="ARBA" id="ARBA00016840"/>
    </source>
</evidence>
<dbReference type="Pfam" id="PF12309">
    <property type="entry name" value="KBP_C"/>
    <property type="match status" value="1"/>
</dbReference>
<dbReference type="PANTHER" id="PTHR46321:SF1">
    <property type="entry name" value="KIF-BINDING PROTEIN"/>
    <property type="match status" value="1"/>
</dbReference>
<keyword evidence="6" id="KW-0802">TPR repeat</keyword>
<dbReference type="InterPro" id="IPR019734">
    <property type="entry name" value="TPR_rpt"/>
</dbReference>
<feature type="region of interest" description="Disordered" evidence="7">
    <location>
        <begin position="52"/>
        <end position="111"/>
    </location>
</feature>
<dbReference type="PROSITE" id="PS50005">
    <property type="entry name" value="TPR"/>
    <property type="match status" value="1"/>
</dbReference>
<feature type="compositionally biased region" description="Low complexity" evidence="7">
    <location>
        <begin position="71"/>
        <end position="111"/>
    </location>
</feature>
<comment type="similarity">
    <text evidence="2">Belongs to the KIF-binding protein family.</text>
</comment>
<evidence type="ECO:0000313" key="9">
    <source>
        <dbReference type="Proteomes" id="UP000612055"/>
    </source>
</evidence>
<keyword evidence="4" id="KW-0963">Cytoplasm</keyword>
<dbReference type="GO" id="GO:0005856">
    <property type="term" value="C:cytoskeleton"/>
    <property type="evidence" value="ECO:0007669"/>
    <property type="project" value="UniProtKB-SubCell"/>
</dbReference>
<evidence type="ECO:0000313" key="8">
    <source>
        <dbReference type="EMBL" id="KAG2493223.1"/>
    </source>
</evidence>
<proteinExistence type="inferred from homology"/>
<gene>
    <name evidence="8" type="ORF">HYH03_008639</name>
</gene>
<evidence type="ECO:0000256" key="2">
    <source>
        <dbReference type="ARBA" id="ARBA00010305"/>
    </source>
</evidence>
<dbReference type="EMBL" id="JAEHOE010000039">
    <property type="protein sequence ID" value="KAG2493223.1"/>
    <property type="molecule type" value="Genomic_DNA"/>
</dbReference>
<dbReference type="OrthoDB" id="409897at2759"/>
<sequence>MPTESAARSVPELVSAIKRACALSLQPESEDEPYKHKYEAADILRLALGEKPIAEASPADSSAPAPPAPPASADAPSEDTSAAEPGSEPSTAPAAQSPASSSAPDAVPSEPSDLELAAACARIRSGLLLLETDLLPDGEAAVTAGLPVLEAACAAAERHAAAAAAASAGSAAAAPAGLLGWQLEAYNALGALYSARGEMERALTWLSRAEALYQRLTASGARTAHLALRVAGLRRSEGEGTEAKGAKEGEPAKEAGKAAVNGSEGQAKAGAGQEAGAPESAEAGTATAAAGVVEAEAAGQGAIAAAAAAAAPAEEAPAPAPAPAAGGLAPAAPAASQPPFSASSPPLHELLPGCSGEAVQAHYTSTLYYLAQVYGHMKLSDKSALYCAATLYRQLAGGKYDIDTWVNNCLQLGGYYAKVHAYGLAMYCHAAAQAVVDRDTAAGAELGEDTAANIKLAMARVYHMRLAASHARSVEGKPLEQHYPDVSHFPDYLRFQGLKVAAPDSFPWGEAALAKDFEGARELFNAGMPLFKEATAYYALDGWVTDHVGILMDLSNMYRCLAGFEPDPSRVAAMHRCRAQLLEPLSGGLNPTHYPGLSRSIDLELAHVYREISDVREEQGGQKAKAAAAAASAAKYYQRFIASFVNEATGQLPDRIDSDNEPYFLMASFGLGRVLHRVRPGTGATAAGVAAAAAGGVAGGAGAGGRGGKEASAAAAAAAAAAEEAFPAMAMAAHQHLQWTRAYVKRHGLETWMEEAQAAEELSELLVEQMRLRARAAAAGGGGSR</sequence>
<dbReference type="InterPro" id="IPR022083">
    <property type="entry name" value="KBP"/>
</dbReference>
<comment type="caution">
    <text evidence="8">The sequence shown here is derived from an EMBL/GenBank/DDBJ whole genome shotgun (WGS) entry which is preliminary data.</text>
</comment>
<protein>
    <recommendedName>
        <fullName evidence="3">KIF-binding protein</fullName>
    </recommendedName>
</protein>
<feature type="repeat" description="TPR" evidence="6">
    <location>
        <begin position="183"/>
        <end position="216"/>
    </location>
</feature>
<reference evidence="8" key="1">
    <citation type="journal article" date="2020" name="bioRxiv">
        <title>Comparative genomics of Chlamydomonas.</title>
        <authorList>
            <person name="Craig R.J."/>
            <person name="Hasan A.R."/>
            <person name="Ness R.W."/>
            <person name="Keightley P.D."/>
        </authorList>
    </citation>
    <scope>NUCLEOTIDE SEQUENCE</scope>
    <source>
        <strain evidence="8">CCAP 11/70</strain>
    </source>
</reference>